<dbReference type="SUPFAM" id="SSF89447">
    <property type="entry name" value="AbrB/MazE/MraZ-like"/>
    <property type="match status" value="1"/>
</dbReference>
<protein>
    <recommendedName>
        <fullName evidence="1">SpoVT-AbrB domain-containing protein</fullName>
    </recommendedName>
</protein>
<dbReference type="GO" id="GO:0003677">
    <property type="term" value="F:DNA binding"/>
    <property type="evidence" value="ECO:0007669"/>
    <property type="project" value="InterPro"/>
</dbReference>
<comment type="caution">
    <text evidence="2">The sequence shown here is derived from an EMBL/GenBank/DDBJ whole genome shotgun (WGS) entry which is preliminary data.</text>
</comment>
<organism evidence="2">
    <name type="scientific">bioreactor metagenome</name>
    <dbReference type="NCBI Taxonomy" id="1076179"/>
    <lineage>
        <taxon>unclassified sequences</taxon>
        <taxon>metagenomes</taxon>
        <taxon>ecological metagenomes</taxon>
    </lineage>
</organism>
<dbReference type="InterPro" id="IPR037914">
    <property type="entry name" value="SpoVT-AbrB_sf"/>
</dbReference>
<evidence type="ECO:0000313" key="2">
    <source>
        <dbReference type="EMBL" id="MPL75707.1"/>
    </source>
</evidence>
<evidence type="ECO:0000259" key="1">
    <source>
        <dbReference type="SMART" id="SM00966"/>
    </source>
</evidence>
<reference evidence="2" key="1">
    <citation type="submission" date="2019-08" db="EMBL/GenBank/DDBJ databases">
        <authorList>
            <person name="Kucharzyk K."/>
            <person name="Murdoch R.W."/>
            <person name="Higgins S."/>
            <person name="Loffler F."/>
        </authorList>
    </citation>
    <scope>NUCLEOTIDE SEQUENCE</scope>
</reference>
<dbReference type="Gene3D" id="2.10.260.10">
    <property type="match status" value="1"/>
</dbReference>
<proteinExistence type="predicted"/>
<name>A0A644U9R3_9ZZZZ</name>
<feature type="domain" description="SpoVT-AbrB" evidence="1">
    <location>
        <begin position="5"/>
        <end position="53"/>
    </location>
</feature>
<dbReference type="SMART" id="SM00966">
    <property type="entry name" value="SpoVT_AbrB"/>
    <property type="match status" value="1"/>
</dbReference>
<accession>A0A644U9R3</accession>
<dbReference type="EMBL" id="VSSQ01000090">
    <property type="protein sequence ID" value="MPL75707.1"/>
    <property type="molecule type" value="Genomic_DNA"/>
</dbReference>
<dbReference type="AlphaFoldDB" id="A0A644U9R3"/>
<sequence length="75" mass="8825">MTVTTKIYENNQTAIPSEIRKKFNIGKNDLVEWSINEKGEPEIKFRKKTSFKDIRGKGKLDYKTNSVDLKKELYK</sequence>
<gene>
    <name evidence="2" type="ORF">SDC9_21535</name>
</gene>
<dbReference type="InterPro" id="IPR007159">
    <property type="entry name" value="SpoVT-AbrB_dom"/>
</dbReference>
<dbReference type="NCBIfam" id="TIGR01439">
    <property type="entry name" value="lp_hng_hel_AbrB"/>
    <property type="match status" value="1"/>
</dbReference>